<dbReference type="InterPro" id="IPR051310">
    <property type="entry name" value="MCP_chemotaxis"/>
</dbReference>
<dbReference type="CDD" id="cd06225">
    <property type="entry name" value="HAMP"/>
    <property type="match status" value="1"/>
</dbReference>
<dbReference type="CDD" id="cd18774">
    <property type="entry name" value="PDC2_HK_sensor"/>
    <property type="match status" value="1"/>
</dbReference>
<dbReference type="InterPro" id="IPR004089">
    <property type="entry name" value="MCPsignal_dom"/>
</dbReference>
<keyword evidence="9" id="KW-1185">Reference proteome</keyword>
<dbReference type="Gene3D" id="1.10.287.950">
    <property type="entry name" value="Methyl-accepting chemotaxis protein"/>
    <property type="match status" value="1"/>
</dbReference>
<organism evidence="8 9">
    <name type="scientific">Halanaerobacter jeridensis</name>
    <dbReference type="NCBI Taxonomy" id="706427"/>
    <lineage>
        <taxon>Bacteria</taxon>
        <taxon>Bacillati</taxon>
        <taxon>Bacillota</taxon>
        <taxon>Clostridia</taxon>
        <taxon>Halanaerobiales</taxon>
        <taxon>Halobacteroidaceae</taxon>
        <taxon>Halanaerobacter</taxon>
    </lineage>
</organism>
<reference evidence="8" key="1">
    <citation type="submission" date="2021-01" db="EMBL/GenBank/DDBJ databases">
        <title>Genomic Encyclopedia of Type Strains, Phase IV (KMG-IV): sequencing the most valuable type-strain genomes for metagenomic binning, comparative biology and taxonomic classification.</title>
        <authorList>
            <person name="Goeker M."/>
        </authorList>
    </citation>
    <scope>NUCLEOTIDE SEQUENCE</scope>
    <source>
        <strain evidence="8">DSM 23230</strain>
    </source>
</reference>
<keyword evidence="5" id="KW-0812">Transmembrane</keyword>
<comment type="caution">
    <text evidence="8">The sequence shown here is derived from an EMBL/GenBank/DDBJ whole genome shotgun (WGS) entry which is preliminary data.</text>
</comment>
<dbReference type="PANTHER" id="PTHR43531:SF11">
    <property type="entry name" value="METHYL-ACCEPTING CHEMOTAXIS PROTEIN 3"/>
    <property type="match status" value="1"/>
</dbReference>
<feature type="domain" description="HAMP" evidence="7">
    <location>
        <begin position="146"/>
        <end position="198"/>
    </location>
</feature>
<dbReference type="EMBL" id="JAFBDQ010000003">
    <property type="protein sequence ID" value="MBM7555867.1"/>
    <property type="molecule type" value="Genomic_DNA"/>
</dbReference>
<dbReference type="AlphaFoldDB" id="A0A938XNT1"/>
<evidence type="ECO:0000256" key="5">
    <source>
        <dbReference type="SAM" id="Phobius"/>
    </source>
</evidence>
<evidence type="ECO:0000256" key="3">
    <source>
        <dbReference type="PROSITE-ProRule" id="PRU00284"/>
    </source>
</evidence>
<dbReference type="GO" id="GO:0006935">
    <property type="term" value="P:chemotaxis"/>
    <property type="evidence" value="ECO:0007669"/>
    <property type="project" value="UniProtKB-KW"/>
</dbReference>
<gene>
    <name evidence="8" type="ORF">JOC47_000701</name>
</gene>
<evidence type="ECO:0000259" key="6">
    <source>
        <dbReference type="PROSITE" id="PS50111"/>
    </source>
</evidence>
<keyword evidence="5" id="KW-0472">Membrane</keyword>
<evidence type="ECO:0000313" key="8">
    <source>
        <dbReference type="EMBL" id="MBM7555867.1"/>
    </source>
</evidence>
<dbReference type="SMART" id="SM00304">
    <property type="entry name" value="HAMP"/>
    <property type="match status" value="1"/>
</dbReference>
<dbReference type="SUPFAM" id="SSF58104">
    <property type="entry name" value="Methyl-accepting chemotaxis protein (MCP) signaling domain"/>
    <property type="match status" value="1"/>
</dbReference>
<dbReference type="CDD" id="cd11386">
    <property type="entry name" value="MCP_signal"/>
    <property type="match status" value="1"/>
</dbReference>
<evidence type="ECO:0000256" key="1">
    <source>
        <dbReference type="ARBA" id="ARBA00022500"/>
    </source>
</evidence>
<accession>A0A938XNT1</accession>
<name>A0A938XNT1_9FIRM</name>
<dbReference type="SMART" id="SM00283">
    <property type="entry name" value="MA"/>
    <property type="match status" value="1"/>
</dbReference>
<dbReference type="Pfam" id="PF00015">
    <property type="entry name" value="MCPsignal"/>
    <property type="match status" value="1"/>
</dbReference>
<feature type="transmembrane region" description="Helical" evidence="5">
    <location>
        <begin position="125"/>
        <end position="148"/>
    </location>
</feature>
<dbReference type="GO" id="GO:0007165">
    <property type="term" value="P:signal transduction"/>
    <property type="evidence" value="ECO:0007669"/>
    <property type="project" value="UniProtKB-KW"/>
</dbReference>
<dbReference type="Gene3D" id="3.30.450.20">
    <property type="entry name" value="PAS domain"/>
    <property type="match status" value="1"/>
</dbReference>
<dbReference type="GO" id="GO:0005886">
    <property type="term" value="C:plasma membrane"/>
    <property type="evidence" value="ECO:0007669"/>
    <property type="project" value="TreeGrafter"/>
</dbReference>
<dbReference type="GO" id="GO:0004888">
    <property type="term" value="F:transmembrane signaling receptor activity"/>
    <property type="evidence" value="ECO:0007669"/>
    <property type="project" value="InterPro"/>
</dbReference>
<comment type="similarity">
    <text evidence="2">Belongs to the methyl-accepting chemotaxis (MCP) protein family.</text>
</comment>
<evidence type="ECO:0000259" key="7">
    <source>
        <dbReference type="PROSITE" id="PS50885"/>
    </source>
</evidence>
<feature type="coiled-coil region" evidence="4">
    <location>
        <begin position="393"/>
        <end position="423"/>
    </location>
</feature>
<evidence type="ECO:0000313" key="9">
    <source>
        <dbReference type="Proteomes" id="UP000774000"/>
    </source>
</evidence>
<dbReference type="InterPro" id="IPR004090">
    <property type="entry name" value="Chemotax_Me-accpt_rcpt"/>
</dbReference>
<evidence type="ECO:0000256" key="4">
    <source>
        <dbReference type="SAM" id="Coils"/>
    </source>
</evidence>
<dbReference type="PANTHER" id="PTHR43531">
    <property type="entry name" value="PROTEIN ICFG"/>
    <property type="match status" value="1"/>
</dbReference>
<dbReference type="Proteomes" id="UP000774000">
    <property type="component" value="Unassembled WGS sequence"/>
</dbReference>
<keyword evidence="1" id="KW-0145">Chemotaxis</keyword>
<protein>
    <submittedName>
        <fullName evidence="8">Methyl-accepting chemotaxis protein</fullName>
    </submittedName>
</protein>
<feature type="domain" description="Methyl-accepting transducer" evidence="6">
    <location>
        <begin position="203"/>
        <end position="432"/>
    </location>
</feature>
<dbReference type="Pfam" id="PF00672">
    <property type="entry name" value="HAMP"/>
    <property type="match status" value="1"/>
</dbReference>
<keyword evidence="5" id="KW-1133">Transmembrane helix</keyword>
<proteinExistence type="inferred from homology"/>
<evidence type="ECO:0000256" key="2">
    <source>
        <dbReference type="ARBA" id="ARBA00029447"/>
    </source>
</evidence>
<keyword evidence="4" id="KW-0175">Coiled coil</keyword>
<keyword evidence="3" id="KW-0807">Transducer</keyword>
<sequence length="486" mass="54007">MIDQNGTILGVTALEFPISRINEIMHRESGLGKYGESYLVGADHLMRSKSKFLEKNTMMAKKIENGYVDKVVSGEAGVNSYTNYRGVEVLASYMPIDIFGQNWGLFVEVNRSHILKPVYDLMRRILWITGITILIAVLITVIFVKFMISNPIHKVRDVLDAVTNKDLTKEVDYFSHDELGKMSQDLNNTVGELNNIIREVRNTVINVSSASDKLSNENNNLSKRTQDVASSLEEISATVQQISASMEDIASHANTVNGLSADNMEAIKKGSDIIDETKDEIEAMDNLSSKISEIIVIINDIAAQTKLLSMNAAIEAAKADQNGEGFAVVATEVGELADQTSNSAKEINSLIQNIITGINESTEQIQVVDEMFDQIVENSSQVYRGIDQISSSTEEQSSAVEQMQEALEELNLSTQKNTQLVEDIAQSSENLNQDAEKMDGLVNEFKVKDKNYDLLKLLKQNKFGEIDELQEENLDINLDNLNNLSY</sequence>
<dbReference type="PRINTS" id="PR00260">
    <property type="entry name" value="CHEMTRNSDUCR"/>
</dbReference>
<dbReference type="PROSITE" id="PS50111">
    <property type="entry name" value="CHEMOTAXIS_TRANSDUC_2"/>
    <property type="match status" value="1"/>
</dbReference>
<dbReference type="PROSITE" id="PS50885">
    <property type="entry name" value="HAMP"/>
    <property type="match status" value="1"/>
</dbReference>
<dbReference type="InterPro" id="IPR003660">
    <property type="entry name" value="HAMP_dom"/>
</dbReference>